<proteinExistence type="predicted"/>
<protein>
    <submittedName>
        <fullName evidence="1">Putative secreted protein</fullName>
    </submittedName>
</protein>
<dbReference type="EMBL" id="GGFJ01013004">
    <property type="protein sequence ID" value="MBW62145.1"/>
    <property type="molecule type" value="Transcribed_RNA"/>
</dbReference>
<evidence type="ECO:0000313" key="1">
    <source>
        <dbReference type="EMBL" id="MBW62145.1"/>
    </source>
</evidence>
<organism evidence="1">
    <name type="scientific">Anopheles marajoara</name>
    <dbReference type="NCBI Taxonomy" id="58244"/>
    <lineage>
        <taxon>Eukaryota</taxon>
        <taxon>Metazoa</taxon>
        <taxon>Ecdysozoa</taxon>
        <taxon>Arthropoda</taxon>
        <taxon>Hexapoda</taxon>
        <taxon>Insecta</taxon>
        <taxon>Pterygota</taxon>
        <taxon>Neoptera</taxon>
        <taxon>Endopterygota</taxon>
        <taxon>Diptera</taxon>
        <taxon>Nematocera</taxon>
        <taxon>Culicoidea</taxon>
        <taxon>Culicidae</taxon>
        <taxon>Anophelinae</taxon>
        <taxon>Anopheles</taxon>
    </lineage>
</organism>
<name>A0A2M4CA84_9DIPT</name>
<sequence length="89" mass="10405">MLLFAEFMLLIFNSTITSFHISSAFLTITTKNLLNHFYKKNTNKWHYLTSNLWFLRNISQTSCSALHAVIIRCWMTDEAASRGYSHEVL</sequence>
<dbReference type="AlphaFoldDB" id="A0A2M4CA84"/>
<reference evidence="1" key="1">
    <citation type="submission" date="2018-01" db="EMBL/GenBank/DDBJ databases">
        <title>An insight into the sialome of Amazonian anophelines.</title>
        <authorList>
            <person name="Ribeiro J.M."/>
            <person name="Scarpassa V."/>
            <person name="Calvo E."/>
        </authorList>
    </citation>
    <scope>NUCLEOTIDE SEQUENCE</scope>
    <source>
        <tissue evidence="1">Salivary glands</tissue>
    </source>
</reference>
<accession>A0A2M4CA84</accession>